<evidence type="ECO:0000256" key="2">
    <source>
        <dbReference type="ARBA" id="ARBA00023004"/>
    </source>
</evidence>
<dbReference type="PANTHER" id="PTHR35303">
    <property type="entry name" value="OS02G0197800 PROTEIN"/>
    <property type="match status" value="1"/>
</dbReference>
<protein>
    <submittedName>
        <fullName evidence="4">DUF971 domain-containing protein</fullName>
    </submittedName>
</protein>
<keyword evidence="1" id="KW-0479">Metal-binding</keyword>
<keyword evidence="5" id="KW-1185">Reference proteome</keyword>
<feature type="domain" description="Gamma-butyrobetaine hydroxylase-like N-terminal" evidence="3">
    <location>
        <begin position="15"/>
        <end position="102"/>
    </location>
</feature>
<dbReference type="AlphaFoldDB" id="A0A8E6BAK2"/>
<dbReference type="Pfam" id="PF06155">
    <property type="entry name" value="GBBH-like_N"/>
    <property type="match status" value="1"/>
</dbReference>
<organism evidence="4 5">
    <name type="scientific">Telmatocola sphagniphila</name>
    <dbReference type="NCBI Taxonomy" id="1123043"/>
    <lineage>
        <taxon>Bacteria</taxon>
        <taxon>Pseudomonadati</taxon>
        <taxon>Planctomycetota</taxon>
        <taxon>Planctomycetia</taxon>
        <taxon>Gemmatales</taxon>
        <taxon>Gemmataceae</taxon>
    </lineage>
</organism>
<dbReference type="Proteomes" id="UP000676194">
    <property type="component" value="Chromosome"/>
</dbReference>
<reference evidence="4" key="1">
    <citation type="submission" date="2021-05" db="EMBL/GenBank/DDBJ databases">
        <title>Complete genome sequence of the cellulolytic planctomycete Telmatocola sphagniphila SP2T and characterization of the first cellulase from planctomycetes.</title>
        <authorList>
            <person name="Rakitin A.L."/>
            <person name="Beletsky A.V."/>
            <person name="Naumoff D.G."/>
            <person name="Kulichevskaya I.S."/>
            <person name="Mardanov A.V."/>
            <person name="Ravin N.V."/>
            <person name="Dedysh S.N."/>
        </authorList>
    </citation>
    <scope>NUCLEOTIDE SEQUENCE</scope>
    <source>
        <strain evidence="4">SP2T</strain>
    </source>
</reference>
<accession>A0A8E6BAK2</accession>
<proteinExistence type="predicted"/>
<dbReference type="KEGG" id="tsph:KIH39_06740"/>
<dbReference type="InterPro" id="IPR010376">
    <property type="entry name" value="GBBH-like_N"/>
</dbReference>
<evidence type="ECO:0000313" key="4">
    <source>
        <dbReference type="EMBL" id="QVL33603.1"/>
    </source>
</evidence>
<dbReference type="InterPro" id="IPR038492">
    <property type="entry name" value="GBBH-like_N_sf"/>
</dbReference>
<dbReference type="RefSeq" id="WP_213498515.1">
    <property type="nucleotide sequence ID" value="NZ_CP074694.1"/>
</dbReference>
<dbReference type="GO" id="GO:0046872">
    <property type="term" value="F:metal ion binding"/>
    <property type="evidence" value="ECO:0007669"/>
    <property type="project" value="UniProtKB-KW"/>
</dbReference>
<evidence type="ECO:0000313" key="5">
    <source>
        <dbReference type="Proteomes" id="UP000676194"/>
    </source>
</evidence>
<keyword evidence="2" id="KW-0408">Iron</keyword>
<evidence type="ECO:0000259" key="3">
    <source>
        <dbReference type="Pfam" id="PF06155"/>
    </source>
</evidence>
<dbReference type="EMBL" id="CP074694">
    <property type="protein sequence ID" value="QVL33603.1"/>
    <property type="molecule type" value="Genomic_DNA"/>
</dbReference>
<evidence type="ECO:0000256" key="1">
    <source>
        <dbReference type="ARBA" id="ARBA00022723"/>
    </source>
</evidence>
<sequence>MTVELDKYKPKSLKGAGDGLAIEWADGASTFVPFTELRKKCPCATCNDERQKPIDPFRVLSEREIQAGPPKPVKMLPRGYYAYQIVWNDGHDSGIYTLEMLRDFSSPVSDK</sequence>
<gene>
    <name evidence="4" type="ORF">KIH39_06740</name>
</gene>
<dbReference type="Gene3D" id="3.30.2020.30">
    <property type="match status" value="1"/>
</dbReference>
<name>A0A8E6BAK2_9BACT</name>